<evidence type="ECO:0000313" key="1">
    <source>
        <dbReference type="EMBL" id="OJA14901.1"/>
    </source>
</evidence>
<dbReference type="EMBL" id="LVVM01003440">
    <property type="protein sequence ID" value="OJA14901.1"/>
    <property type="molecule type" value="Genomic_DNA"/>
</dbReference>
<gene>
    <name evidence="1" type="ORF">AZE42_10400</name>
</gene>
<accession>A0A1J8Q1G2</accession>
<keyword evidence="2" id="KW-1185">Reference proteome</keyword>
<reference evidence="1 2" key="1">
    <citation type="submission" date="2016-03" db="EMBL/GenBank/DDBJ databases">
        <title>Comparative genomics of the ectomycorrhizal sister species Rhizopogon vinicolor and Rhizopogon vesiculosus (Basidiomycota: Boletales) reveals a divergence of the mating type B locus.</title>
        <authorList>
            <person name="Mujic A.B."/>
            <person name="Kuo A."/>
            <person name="Tritt A."/>
            <person name="Lipzen A."/>
            <person name="Chen C."/>
            <person name="Johnson J."/>
            <person name="Sharma A."/>
            <person name="Barry K."/>
            <person name="Grigoriev I.V."/>
            <person name="Spatafora J.W."/>
        </authorList>
    </citation>
    <scope>NUCLEOTIDE SEQUENCE [LARGE SCALE GENOMIC DNA]</scope>
    <source>
        <strain evidence="1 2">AM-OR11-056</strain>
    </source>
</reference>
<comment type="caution">
    <text evidence="1">The sequence shown here is derived from an EMBL/GenBank/DDBJ whole genome shotgun (WGS) entry which is preliminary data.</text>
</comment>
<name>A0A1J8Q1G2_9AGAM</name>
<organism evidence="1 2">
    <name type="scientific">Rhizopogon vesiculosus</name>
    <dbReference type="NCBI Taxonomy" id="180088"/>
    <lineage>
        <taxon>Eukaryota</taxon>
        <taxon>Fungi</taxon>
        <taxon>Dikarya</taxon>
        <taxon>Basidiomycota</taxon>
        <taxon>Agaricomycotina</taxon>
        <taxon>Agaricomycetes</taxon>
        <taxon>Agaricomycetidae</taxon>
        <taxon>Boletales</taxon>
        <taxon>Suillineae</taxon>
        <taxon>Rhizopogonaceae</taxon>
        <taxon>Rhizopogon</taxon>
    </lineage>
</organism>
<protein>
    <submittedName>
        <fullName evidence="1">Uncharacterized protein</fullName>
    </submittedName>
</protein>
<dbReference type="AlphaFoldDB" id="A0A1J8Q1G2"/>
<proteinExistence type="predicted"/>
<evidence type="ECO:0000313" key="2">
    <source>
        <dbReference type="Proteomes" id="UP000183567"/>
    </source>
</evidence>
<dbReference type="Proteomes" id="UP000183567">
    <property type="component" value="Unassembled WGS sequence"/>
</dbReference>
<sequence>MGLRALSLVLSQFWIQCLNQWGGSHSGLSSISLPASSLRTSLGLVSAVFLYCRCVVLARSAGD</sequence>